<gene>
    <name evidence="2" type="ORF">HMPREF7215_2554</name>
</gene>
<dbReference type="GO" id="GO:0008833">
    <property type="term" value="F:deoxyribonuclease IV (phage-T4-induced) activity"/>
    <property type="evidence" value="ECO:0007669"/>
    <property type="project" value="UniProtKB-EC"/>
</dbReference>
<dbReference type="EMBL" id="ADFP01000121">
    <property type="protein sequence ID" value="EFB89740.1"/>
    <property type="molecule type" value="Genomic_DNA"/>
</dbReference>
<organism evidence="2 3">
    <name type="scientific">Pyramidobacter piscolens W5455</name>
    <dbReference type="NCBI Taxonomy" id="352165"/>
    <lineage>
        <taxon>Bacteria</taxon>
        <taxon>Thermotogati</taxon>
        <taxon>Synergistota</taxon>
        <taxon>Synergistia</taxon>
        <taxon>Synergistales</taxon>
        <taxon>Dethiosulfovibrionaceae</taxon>
        <taxon>Pyramidobacter</taxon>
    </lineage>
</organism>
<evidence type="ECO:0000313" key="2">
    <source>
        <dbReference type="EMBL" id="EFB89740.1"/>
    </source>
</evidence>
<protein>
    <submittedName>
        <fullName evidence="2">Endodeoxyribonuclease 1</fullName>
        <ecNumber evidence="2">3.1.21.2</ecNumber>
    </submittedName>
</protein>
<evidence type="ECO:0000313" key="3">
    <source>
        <dbReference type="Proteomes" id="UP000006462"/>
    </source>
</evidence>
<name>A0ABM9ZS24_9BACT</name>
<dbReference type="Proteomes" id="UP000006462">
    <property type="component" value="Unassembled WGS sequence"/>
</dbReference>
<dbReference type="RefSeq" id="WP_009165745.1">
    <property type="nucleotide sequence ID" value="NZ_ADFP01000121.1"/>
</dbReference>
<feature type="region of interest" description="Disordered" evidence="1">
    <location>
        <begin position="1"/>
        <end position="20"/>
    </location>
</feature>
<proteinExistence type="predicted"/>
<dbReference type="Gene3D" id="3.40.91.30">
    <property type="match status" value="1"/>
</dbReference>
<dbReference type="InterPro" id="IPR011335">
    <property type="entry name" value="Restrct_endonuc-II-like"/>
</dbReference>
<comment type="caution">
    <text evidence="2">The sequence shown here is derived from an EMBL/GenBank/DDBJ whole genome shotgun (WGS) entry which is preliminary data.</text>
</comment>
<evidence type="ECO:0000256" key="1">
    <source>
        <dbReference type="SAM" id="MobiDB-lite"/>
    </source>
</evidence>
<dbReference type="EC" id="3.1.21.2" evidence="2"/>
<accession>A0ABM9ZS24</accession>
<sequence>MILFPKKRGRRPHEGAGTSRFQTEVGAQLESYGFFGCDKPPKIEYAEKHTYTPDFILPNETIIEVKGYFPPEDRSKMLHVKESNPNLDIRFIFSSPRKTLTKTSKTTYGEWATKNGFKWAEKKIPVEWLYEEKGDVHTA</sequence>
<reference evidence="2 3" key="1">
    <citation type="submission" date="2009-12" db="EMBL/GenBank/DDBJ databases">
        <authorList>
            <person name="Shrivastava S."/>
            <person name="Madupu R."/>
            <person name="Durkin A.S."/>
            <person name="Torralba M."/>
            <person name="Methe B."/>
            <person name="Sutton G.G."/>
            <person name="Strausberg R.L."/>
            <person name="Nelson K.E."/>
        </authorList>
    </citation>
    <scope>NUCLEOTIDE SEQUENCE [LARGE SCALE GENOMIC DNA]</scope>
    <source>
        <strain evidence="2 3">W5455</strain>
    </source>
</reference>
<dbReference type="InterPro" id="IPR008029">
    <property type="entry name" value="Phage_T7_Gp3_endoDNaseI"/>
</dbReference>
<keyword evidence="3" id="KW-1185">Reference proteome</keyword>
<dbReference type="Pfam" id="PF05367">
    <property type="entry name" value="Phage_endo_I"/>
    <property type="match status" value="1"/>
</dbReference>
<feature type="compositionally biased region" description="Basic residues" evidence="1">
    <location>
        <begin position="1"/>
        <end position="11"/>
    </location>
</feature>
<dbReference type="CDD" id="cd22324">
    <property type="entry name" value="Endonuclease_I"/>
    <property type="match status" value="1"/>
</dbReference>
<keyword evidence="2" id="KW-0378">Hydrolase</keyword>
<dbReference type="SUPFAM" id="SSF52980">
    <property type="entry name" value="Restriction endonuclease-like"/>
    <property type="match status" value="1"/>
</dbReference>